<dbReference type="InterPro" id="IPR000182">
    <property type="entry name" value="GNAT_dom"/>
</dbReference>
<dbReference type="CDD" id="cd04301">
    <property type="entry name" value="NAT_SF"/>
    <property type="match status" value="1"/>
</dbReference>
<dbReference type="RefSeq" id="WP_066390757.1">
    <property type="nucleotide sequence ID" value="NZ_CP015378.1"/>
</dbReference>
<keyword evidence="3" id="KW-1185">Reference proteome</keyword>
<accession>A0A160IJL5</accession>
<dbReference type="KEGG" id="fpn:ABE65_001025"/>
<sequence>MLVIKRFSELTFNEAILLWNESWKHYFSDMTMDLNRFIQKIAGEGISLEKSVVAVYDGKLAGFVFNSFRTINSKRYVWNGGTAIAPDYRGMGVGKKLISACLNIYAEEKVEIARLEAVKENEAAINLYKSMGYETFEELTYLQHEGIITTWERASSEIQIKEVSSFDIQRLSFFKPSTAWQTQFQSLRDYICVVGMKDETPLGYAVYKKVYNETGKLSTILLYQCVTDEKKKLQEETVRELVKNAFAPAEESVKRITINIPKKEDYLNQLLRETGFTTYVEQVHMERLIEQTNESRSVKTFSEID</sequence>
<gene>
    <name evidence="2" type="ORF">ABE65_001025</name>
</gene>
<protein>
    <recommendedName>
        <fullName evidence="1">N-acetyltransferase domain-containing protein</fullName>
    </recommendedName>
</protein>
<dbReference type="EMBL" id="CP015378">
    <property type="protein sequence ID" value="ANC75520.1"/>
    <property type="molecule type" value="Genomic_DNA"/>
</dbReference>
<dbReference type="Gene3D" id="3.40.630.30">
    <property type="match status" value="1"/>
</dbReference>
<dbReference type="GO" id="GO:0016747">
    <property type="term" value="F:acyltransferase activity, transferring groups other than amino-acyl groups"/>
    <property type="evidence" value="ECO:0007669"/>
    <property type="project" value="InterPro"/>
</dbReference>
<dbReference type="PROSITE" id="PS51186">
    <property type="entry name" value="GNAT"/>
    <property type="match status" value="1"/>
</dbReference>
<organism evidence="2 3">
    <name type="scientific">Fictibacillus phosphorivorans</name>
    <dbReference type="NCBI Taxonomy" id="1221500"/>
    <lineage>
        <taxon>Bacteria</taxon>
        <taxon>Bacillati</taxon>
        <taxon>Bacillota</taxon>
        <taxon>Bacilli</taxon>
        <taxon>Bacillales</taxon>
        <taxon>Fictibacillaceae</taxon>
        <taxon>Fictibacillus</taxon>
    </lineage>
</organism>
<dbReference type="PANTHER" id="PTHR43617">
    <property type="entry name" value="L-AMINO ACID N-ACETYLTRANSFERASE"/>
    <property type="match status" value="1"/>
</dbReference>
<name>A0A160IJL5_9BACL</name>
<evidence type="ECO:0000313" key="2">
    <source>
        <dbReference type="EMBL" id="ANC75520.1"/>
    </source>
</evidence>
<dbReference type="Proteomes" id="UP000076623">
    <property type="component" value="Chromosome"/>
</dbReference>
<dbReference type="InterPro" id="IPR016181">
    <property type="entry name" value="Acyl_CoA_acyltransferase"/>
</dbReference>
<evidence type="ECO:0000259" key="1">
    <source>
        <dbReference type="PROSITE" id="PS51186"/>
    </source>
</evidence>
<evidence type="ECO:0000313" key="3">
    <source>
        <dbReference type="Proteomes" id="UP000076623"/>
    </source>
</evidence>
<proteinExistence type="predicted"/>
<reference evidence="2 3" key="1">
    <citation type="submission" date="2016-04" db="EMBL/GenBank/DDBJ databases">
        <title>Complete genome sequence of Fictibacillus phosphorivorans G25-29, a strain toxic to nematodes.</title>
        <authorList>
            <person name="Zheng Z."/>
        </authorList>
    </citation>
    <scope>NUCLEOTIDE SEQUENCE [LARGE SCALE GENOMIC DNA]</scope>
    <source>
        <strain evidence="2 3">G25-29</strain>
    </source>
</reference>
<dbReference type="SUPFAM" id="SSF55729">
    <property type="entry name" value="Acyl-CoA N-acyltransferases (Nat)"/>
    <property type="match status" value="1"/>
</dbReference>
<dbReference type="InterPro" id="IPR050276">
    <property type="entry name" value="MshD_Acetyltransferase"/>
</dbReference>
<dbReference type="STRING" id="1221500.ABE65_001025"/>
<dbReference type="Pfam" id="PF00583">
    <property type="entry name" value="Acetyltransf_1"/>
    <property type="match status" value="1"/>
</dbReference>
<dbReference type="AlphaFoldDB" id="A0A160IJL5"/>
<feature type="domain" description="N-acetyltransferase" evidence="1">
    <location>
        <begin position="2"/>
        <end position="154"/>
    </location>
</feature>